<keyword evidence="2" id="KW-0698">rRNA processing</keyword>
<evidence type="ECO:0000256" key="3">
    <source>
        <dbReference type="ARBA" id="ARBA00022603"/>
    </source>
</evidence>
<keyword evidence="5" id="KW-0949">S-adenosyl-L-methionine</keyword>
<dbReference type="AlphaFoldDB" id="A0A5C0UEN0"/>
<evidence type="ECO:0000313" key="7">
    <source>
        <dbReference type="Proteomes" id="UP000325004"/>
    </source>
</evidence>
<evidence type="ECO:0000313" key="6">
    <source>
        <dbReference type="EMBL" id="QEK38508.1"/>
    </source>
</evidence>
<protein>
    <submittedName>
        <fullName evidence="6">Uncharacterized protein</fullName>
    </submittedName>
</protein>
<accession>A0A5C0UEN0</accession>
<organism evidence="6 7">
    <name type="scientific">Candidatus Cytomitobacter primus</name>
    <dbReference type="NCBI Taxonomy" id="2066024"/>
    <lineage>
        <taxon>Bacteria</taxon>
        <taxon>Pseudomonadati</taxon>
        <taxon>Pseudomonadota</taxon>
        <taxon>Alphaproteobacteria</taxon>
        <taxon>Holosporales</taxon>
        <taxon>Holosporaceae</taxon>
        <taxon>Candidatus Cytomitobacter</taxon>
    </lineage>
</organism>
<evidence type="ECO:0000256" key="5">
    <source>
        <dbReference type="ARBA" id="ARBA00022691"/>
    </source>
</evidence>
<dbReference type="Pfam" id="PF02527">
    <property type="entry name" value="GidB"/>
    <property type="match status" value="1"/>
</dbReference>
<name>A0A5C0UEN0_9PROT</name>
<evidence type="ECO:0000256" key="4">
    <source>
        <dbReference type="ARBA" id="ARBA00022679"/>
    </source>
</evidence>
<evidence type="ECO:0000256" key="1">
    <source>
        <dbReference type="ARBA" id="ARBA00022490"/>
    </source>
</evidence>
<dbReference type="EMBL" id="CP043316">
    <property type="protein sequence ID" value="QEK38508.1"/>
    <property type="molecule type" value="Genomic_DNA"/>
</dbReference>
<dbReference type="Proteomes" id="UP000325004">
    <property type="component" value="Chromosome"/>
</dbReference>
<keyword evidence="1" id="KW-0963">Cytoplasm</keyword>
<proteinExistence type="predicted"/>
<dbReference type="KEGG" id="cpri:FZC34_01120"/>
<gene>
    <name evidence="6" type="ORF">FZC34_01120</name>
</gene>
<keyword evidence="3" id="KW-0489">Methyltransferase</keyword>
<evidence type="ECO:0000256" key="2">
    <source>
        <dbReference type="ARBA" id="ARBA00022552"/>
    </source>
</evidence>
<keyword evidence="7" id="KW-1185">Reference proteome</keyword>
<dbReference type="InterPro" id="IPR003682">
    <property type="entry name" value="rRNA_ssu_MeTfrase_G"/>
</dbReference>
<dbReference type="Gene3D" id="3.40.50.150">
    <property type="entry name" value="Vaccinia Virus protein VP39"/>
    <property type="match status" value="1"/>
</dbReference>
<dbReference type="GO" id="GO:0070043">
    <property type="term" value="F:rRNA (guanine-N7-)-methyltransferase activity"/>
    <property type="evidence" value="ECO:0007669"/>
    <property type="project" value="TreeGrafter"/>
</dbReference>
<dbReference type="OrthoDB" id="9808773at2"/>
<dbReference type="SUPFAM" id="SSF53335">
    <property type="entry name" value="S-adenosyl-L-methionine-dependent methyltransferases"/>
    <property type="match status" value="1"/>
</dbReference>
<keyword evidence="4" id="KW-0808">Transferase</keyword>
<dbReference type="GO" id="GO:0005829">
    <property type="term" value="C:cytosol"/>
    <property type="evidence" value="ECO:0007669"/>
    <property type="project" value="TreeGrafter"/>
</dbReference>
<dbReference type="PIRSF" id="PIRSF003078">
    <property type="entry name" value="GidB"/>
    <property type="match status" value="1"/>
</dbReference>
<dbReference type="PANTHER" id="PTHR31760">
    <property type="entry name" value="S-ADENOSYL-L-METHIONINE-DEPENDENT METHYLTRANSFERASES SUPERFAMILY PROTEIN"/>
    <property type="match status" value="1"/>
</dbReference>
<sequence length="171" mass="19460">MLHKWHDKLHLVSDKALADLDTHILDCAYLWPFIKDDPTIVDVGSGNGFPGAVLSIMGAKGILVDSHKKKVVFLNELVNDLNLELEVIPHSIRNLRSVRETWIIAKGFGPLEKCLSATSKLWRRNKKGLFIKSDSVQEEIDFALANGWKFDYNICKRYMQGTIVRIENVRS</sequence>
<dbReference type="InterPro" id="IPR029063">
    <property type="entry name" value="SAM-dependent_MTases_sf"/>
</dbReference>
<dbReference type="PANTHER" id="PTHR31760:SF0">
    <property type="entry name" value="S-ADENOSYL-L-METHIONINE-DEPENDENT METHYLTRANSFERASES SUPERFAMILY PROTEIN"/>
    <property type="match status" value="1"/>
</dbReference>
<reference evidence="6 7" key="1">
    <citation type="submission" date="2019-08" db="EMBL/GenBank/DDBJ databases">
        <title>Highly reduced genomes of protist endosymbionts show evolutionary convergence.</title>
        <authorList>
            <person name="George E."/>
            <person name="Husnik F."/>
            <person name="Tashyreva D."/>
            <person name="Prokopchuk G."/>
            <person name="Horak A."/>
            <person name="Kwong W.K."/>
            <person name="Lukes J."/>
            <person name="Keeling P.J."/>
        </authorList>
    </citation>
    <scope>NUCLEOTIDE SEQUENCE [LARGE SCALE GENOMIC DNA]</scope>
    <source>
        <strain evidence="6">1604LC</strain>
    </source>
</reference>